<dbReference type="SUPFAM" id="SSF56801">
    <property type="entry name" value="Acetyl-CoA synthetase-like"/>
    <property type="match status" value="1"/>
</dbReference>
<dbReference type="GO" id="GO:0044550">
    <property type="term" value="P:secondary metabolite biosynthetic process"/>
    <property type="evidence" value="ECO:0007669"/>
    <property type="project" value="TreeGrafter"/>
</dbReference>
<dbReference type="InterPro" id="IPR010071">
    <property type="entry name" value="AA_adenyl_dom"/>
</dbReference>
<evidence type="ECO:0000259" key="3">
    <source>
        <dbReference type="Pfam" id="PF13193"/>
    </source>
</evidence>
<organism evidence="4 5">
    <name type="scientific">Streptomyces triculaminicus</name>
    <dbReference type="NCBI Taxonomy" id="2816232"/>
    <lineage>
        <taxon>Bacteria</taxon>
        <taxon>Bacillati</taxon>
        <taxon>Actinomycetota</taxon>
        <taxon>Actinomycetes</taxon>
        <taxon>Kitasatosporales</taxon>
        <taxon>Streptomycetaceae</taxon>
        <taxon>Streptomyces</taxon>
    </lineage>
</organism>
<dbReference type="Pfam" id="PF13193">
    <property type="entry name" value="AMP-binding_C"/>
    <property type="match status" value="1"/>
</dbReference>
<dbReference type="AlphaFoldDB" id="A0A939FTZ0"/>
<evidence type="ECO:0000313" key="4">
    <source>
        <dbReference type="EMBL" id="MBO0657309.1"/>
    </source>
</evidence>
<dbReference type="NCBIfam" id="TIGR01733">
    <property type="entry name" value="AA-adenyl-dom"/>
    <property type="match status" value="1"/>
</dbReference>
<dbReference type="PANTHER" id="PTHR45527">
    <property type="entry name" value="NONRIBOSOMAL PEPTIDE SYNTHETASE"/>
    <property type="match status" value="1"/>
</dbReference>
<dbReference type="InterPro" id="IPR045851">
    <property type="entry name" value="AMP-bd_C_sf"/>
</dbReference>
<dbReference type="PROSITE" id="PS00455">
    <property type="entry name" value="AMP_BINDING"/>
    <property type="match status" value="1"/>
</dbReference>
<dbReference type="RefSeq" id="WP_207248896.1">
    <property type="nucleotide sequence ID" value="NZ_JAFMOF010000008.1"/>
</dbReference>
<name>A0A939FTZ0_9ACTN</name>
<feature type="domain" description="AMP-binding enzyme C-terminal" evidence="3">
    <location>
        <begin position="444"/>
        <end position="518"/>
    </location>
</feature>
<feature type="region of interest" description="Disordered" evidence="1">
    <location>
        <begin position="139"/>
        <end position="161"/>
    </location>
</feature>
<feature type="region of interest" description="Disordered" evidence="1">
    <location>
        <begin position="511"/>
        <end position="538"/>
    </location>
</feature>
<accession>A0A939FTZ0</accession>
<dbReference type="InterPro" id="IPR020845">
    <property type="entry name" value="AMP-binding_CS"/>
</dbReference>
<comment type="caution">
    <text evidence="4">The sequence shown here is derived from an EMBL/GenBank/DDBJ whole genome shotgun (WGS) entry which is preliminary data.</text>
</comment>
<gene>
    <name evidence="4" type="ORF">J1792_32740</name>
</gene>
<evidence type="ECO:0000256" key="1">
    <source>
        <dbReference type="SAM" id="MobiDB-lite"/>
    </source>
</evidence>
<dbReference type="InterPro" id="IPR000873">
    <property type="entry name" value="AMP-dep_synth/lig_dom"/>
</dbReference>
<dbReference type="Gene3D" id="3.40.50.12780">
    <property type="entry name" value="N-terminal domain of ligase-like"/>
    <property type="match status" value="1"/>
</dbReference>
<dbReference type="Gene3D" id="3.30.300.30">
    <property type="match status" value="1"/>
</dbReference>
<dbReference type="PANTHER" id="PTHR45527:SF1">
    <property type="entry name" value="FATTY ACID SYNTHASE"/>
    <property type="match status" value="1"/>
</dbReference>
<dbReference type="InterPro" id="IPR025110">
    <property type="entry name" value="AMP-bd_C"/>
</dbReference>
<dbReference type="GO" id="GO:0005737">
    <property type="term" value="C:cytoplasm"/>
    <property type="evidence" value="ECO:0007669"/>
    <property type="project" value="TreeGrafter"/>
</dbReference>
<dbReference type="InterPro" id="IPR042099">
    <property type="entry name" value="ANL_N_sf"/>
</dbReference>
<proteinExistence type="predicted"/>
<dbReference type="EMBL" id="JAFMOF010000008">
    <property type="protein sequence ID" value="MBO0657309.1"/>
    <property type="molecule type" value="Genomic_DNA"/>
</dbReference>
<feature type="domain" description="AMP-dependent synthetase/ligase" evidence="2">
    <location>
        <begin position="26"/>
        <end position="385"/>
    </location>
</feature>
<dbReference type="FunFam" id="3.40.50.12780:FF:000012">
    <property type="entry name" value="Non-ribosomal peptide synthetase"/>
    <property type="match status" value="1"/>
</dbReference>
<dbReference type="GO" id="GO:0031177">
    <property type="term" value="F:phosphopantetheine binding"/>
    <property type="evidence" value="ECO:0007669"/>
    <property type="project" value="TreeGrafter"/>
</dbReference>
<dbReference type="GO" id="GO:0043041">
    <property type="term" value="P:amino acid activation for nonribosomal peptide biosynthetic process"/>
    <property type="evidence" value="ECO:0007669"/>
    <property type="project" value="TreeGrafter"/>
</dbReference>
<evidence type="ECO:0000259" key="2">
    <source>
        <dbReference type="Pfam" id="PF00501"/>
    </source>
</evidence>
<reference evidence="4" key="1">
    <citation type="submission" date="2021-03" db="EMBL/GenBank/DDBJ databases">
        <title>Streptomyces strains.</title>
        <authorList>
            <person name="Lund M.B."/>
            <person name="Toerring T."/>
        </authorList>
    </citation>
    <scope>NUCLEOTIDE SEQUENCE</scope>
    <source>
        <strain evidence="4">JCM 4242</strain>
    </source>
</reference>
<evidence type="ECO:0000313" key="5">
    <source>
        <dbReference type="Proteomes" id="UP000664781"/>
    </source>
</evidence>
<dbReference type="Proteomes" id="UP000664781">
    <property type="component" value="Unassembled WGS sequence"/>
</dbReference>
<dbReference type="FunFam" id="3.40.50.980:FF:000002">
    <property type="entry name" value="Enterobactin synthetase component F"/>
    <property type="match status" value="1"/>
</dbReference>
<sequence>MTDHIAVREITEPVGLEGEPLIHLLFDRRAAHGPDRIAVRDEQGEVTYAQLAARSDHLAALLRKHCPEPGARIGLHLERGAHVVTAMLAVLRSGHTYVPLDPGYPAERLRFTARDARLSLILSDRPVPAETGATPVLRLDVPLEPDPEPHRTPRPTVDPGTPAYVIYTSGSTGLPKGVPVPHRNVIALIRACAHRYDLRPDDVWTLFHSYSFDFSVWEIWGALLSGATLVVVPQAVAASPQATLDLLSREGVTVLNVVPSVFRYLTRVARTGRGAPPALRYVIFGGESIDVRDVRAWRAVFGRATRFVNTYGITETTVFVTSRPLTDEELDRPPDASTDPDFALDLGEPLDGWELRVVGPDGADIRPGETGEIVVSGAGVAAGYLDRPELTAERFPEFPVPGGETRRSYRSGDLARLLPNGAYRYAGRVDDQVKINGFRIELGEIEARLSDAPAVRELVVVQTVTRLGEPALTAFYTAAPGDDLGTRLADHARRTLPAHMIPTRFVQLPELPVTPSGKTDRRTLATLPLAKSTPPADR</sequence>
<protein>
    <submittedName>
        <fullName evidence="4">Amino acid adenylation domain-containing protein</fullName>
    </submittedName>
</protein>
<keyword evidence="5" id="KW-1185">Reference proteome</keyword>
<dbReference type="Pfam" id="PF00501">
    <property type="entry name" value="AMP-binding"/>
    <property type="match status" value="1"/>
</dbReference>